<reference evidence="10 11" key="1">
    <citation type="submission" date="2019-02" db="EMBL/GenBank/DDBJ databases">
        <title>Deep-cultivation of Planctomycetes and their phenomic and genomic characterization uncovers novel biology.</title>
        <authorList>
            <person name="Wiegand S."/>
            <person name="Jogler M."/>
            <person name="Boedeker C."/>
            <person name="Pinto D."/>
            <person name="Vollmers J."/>
            <person name="Rivas-Marin E."/>
            <person name="Kohn T."/>
            <person name="Peeters S.H."/>
            <person name="Heuer A."/>
            <person name="Rast P."/>
            <person name="Oberbeckmann S."/>
            <person name="Bunk B."/>
            <person name="Jeske O."/>
            <person name="Meyerdierks A."/>
            <person name="Storesund J.E."/>
            <person name="Kallscheuer N."/>
            <person name="Luecker S."/>
            <person name="Lage O.M."/>
            <person name="Pohl T."/>
            <person name="Merkel B.J."/>
            <person name="Hornburger P."/>
            <person name="Mueller R.-W."/>
            <person name="Bruemmer F."/>
            <person name="Labrenz M."/>
            <person name="Spormann A.M."/>
            <person name="Op den Camp H."/>
            <person name="Overmann J."/>
            <person name="Amann R."/>
            <person name="Jetten M.S.M."/>
            <person name="Mascher T."/>
            <person name="Medema M.H."/>
            <person name="Devos D.P."/>
            <person name="Kaster A.-K."/>
            <person name="Ovreas L."/>
            <person name="Rohde M."/>
            <person name="Galperin M.Y."/>
            <person name="Jogler C."/>
        </authorList>
    </citation>
    <scope>NUCLEOTIDE SEQUENCE [LARGE SCALE GENOMIC DNA]</scope>
    <source>
        <strain evidence="10 11">FF011L</strain>
    </source>
</reference>
<dbReference type="KEGG" id="rml:FF011L_34020"/>
<evidence type="ECO:0000259" key="8">
    <source>
        <dbReference type="PROSITE" id="PS50893"/>
    </source>
</evidence>
<dbReference type="Gene3D" id="1.20.1560.10">
    <property type="entry name" value="ABC transporter type 1, transmembrane domain"/>
    <property type="match status" value="1"/>
</dbReference>
<accession>A0A517MIA7</accession>
<gene>
    <name evidence="10" type="primary">yojI</name>
    <name evidence="10" type="ORF">FF011L_34020</name>
</gene>
<dbReference type="GO" id="GO:0034040">
    <property type="term" value="F:ATPase-coupled lipid transmembrane transporter activity"/>
    <property type="evidence" value="ECO:0007669"/>
    <property type="project" value="TreeGrafter"/>
</dbReference>
<dbReference type="PANTHER" id="PTHR24221">
    <property type="entry name" value="ATP-BINDING CASSETTE SUB-FAMILY B"/>
    <property type="match status" value="1"/>
</dbReference>
<dbReference type="PROSITE" id="PS50929">
    <property type="entry name" value="ABC_TM1F"/>
    <property type="match status" value="1"/>
</dbReference>
<dbReference type="AlphaFoldDB" id="A0A517MIA7"/>
<feature type="transmembrane region" description="Helical" evidence="7">
    <location>
        <begin position="149"/>
        <end position="171"/>
    </location>
</feature>
<keyword evidence="4 10" id="KW-0067">ATP-binding</keyword>
<evidence type="ECO:0000256" key="5">
    <source>
        <dbReference type="ARBA" id="ARBA00022989"/>
    </source>
</evidence>
<dbReference type="Proteomes" id="UP000320672">
    <property type="component" value="Chromosome"/>
</dbReference>
<dbReference type="GO" id="GO:1904680">
    <property type="term" value="F:peptide transmembrane transporter activity"/>
    <property type="evidence" value="ECO:0007669"/>
    <property type="project" value="InterPro"/>
</dbReference>
<dbReference type="InterPro" id="IPR027417">
    <property type="entry name" value="P-loop_NTPase"/>
</dbReference>
<feature type="transmembrane region" description="Helical" evidence="7">
    <location>
        <begin position="52"/>
        <end position="72"/>
    </location>
</feature>
<comment type="subcellular location">
    <subcellularLocation>
        <location evidence="1">Cell membrane</location>
        <topology evidence="1">Multi-pass membrane protein</topology>
    </subcellularLocation>
</comment>
<evidence type="ECO:0000256" key="3">
    <source>
        <dbReference type="ARBA" id="ARBA00022741"/>
    </source>
</evidence>
<keyword evidence="6 7" id="KW-0472">Membrane</keyword>
<feature type="transmembrane region" description="Helical" evidence="7">
    <location>
        <begin position="115"/>
        <end position="143"/>
    </location>
</feature>
<dbReference type="Pfam" id="PF00664">
    <property type="entry name" value="ABC_membrane"/>
    <property type="match status" value="1"/>
</dbReference>
<dbReference type="OrthoDB" id="9797709at2"/>
<keyword evidence="11" id="KW-1185">Reference proteome</keyword>
<dbReference type="RefSeq" id="WP_145352626.1">
    <property type="nucleotide sequence ID" value="NZ_CP036262.1"/>
</dbReference>
<dbReference type="InterPro" id="IPR005898">
    <property type="entry name" value="Cyc_pep_transpt_SyrD/YojI"/>
</dbReference>
<name>A0A517MIA7_9BACT</name>
<sequence>MKLFLVLIRSSWISGLVSGLLGALSGMMNLGLIMLIHHALTDDPSEAGSLPYLFAGACVMVLLTQVTAKYLLVQLSQATAARLRYELCTKIIAAPLPTLESVGPNRLLAALIGDVNAITAALSAFPAACANAMVLACGLVYLATLSLPLAGGTILMASIGVFSFLTGLRLANRHIRKAREDQDEVVKQLRAMIDGIKELKGNNMRCLDFVYDVLLPADTRMRHSLIVGSNIQGFAHSWGRLFLFIGIGLLLFLWPQISTVSTATLTGYVLTILYLTYPLDGILGWLPAMNAASVAVAKIETLGLMIDRPEQQSSVSAPTKFQSIELQGVTYRYDSMGDDCFALGPVDLTLCPGETLFIAGGNGSGKTTLAKLLTGLYVPDAGRLSWNGRDVTNKVRADYRQLFSTVFVEGHLFDRLLGIDATPGKLEHWISLLGMEDKVDVQTGRLLTGELSRGQHKRLALLVAALDDRPIFVFDEWAAEQDPEFKDTFYQQILPELNRSGKTVVAITHDDRYFSVATRVLMVTDGRLSDSDEKDVSVRKAA</sequence>
<keyword evidence="2 7" id="KW-0812">Transmembrane</keyword>
<evidence type="ECO:0000256" key="1">
    <source>
        <dbReference type="ARBA" id="ARBA00004651"/>
    </source>
</evidence>
<dbReference type="Gene3D" id="3.40.50.300">
    <property type="entry name" value="P-loop containing nucleotide triphosphate hydrolases"/>
    <property type="match status" value="1"/>
</dbReference>
<keyword evidence="5 7" id="KW-1133">Transmembrane helix</keyword>
<dbReference type="Pfam" id="PF00005">
    <property type="entry name" value="ABC_tran"/>
    <property type="match status" value="1"/>
</dbReference>
<dbReference type="InterPro" id="IPR011527">
    <property type="entry name" value="ABC1_TM_dom"/>
</dbReference>
<dbReference type="PROSITE" id="PS50893">
    <property type="entry name" value="ABC_TRANSPORTER_2"/>
    <property type="match status" value="1"/>
</dbReference>
<dbReference type="GO" id="GO:0005886">
    <property type="term" value="C:plasma membrane"/>
    <property type="evidence" value="ECO:0007669"/>
    <property type="project" value="UniProtKB-SubCell"/>
</dbReference>
<dbReference type="GO" id="GO:0140359">
    <property type="term" value="F:ABC-type transporter activity"/>
    <property type="evidence" value="ECO:0007669"/>
    <property type="project" value="InterPro"/>
</dbReference>
<dbReference type="InterPro" id="IPR036640">
    <property type="entry name" value="ABC1_TM_sf"/>
</dbReference>
<dbReference type="FunFam" id="3.40.50.300:FF:001035">
    <property type="entry name" value="ABC transporter ATP-binding protein YojI"/>
    <property type="match status" value="1"/>
</dbReference>
<dbReference type="SUPFAM" id="SSF90123">
    <property type="entry name" value="ABC transporter transmembrane region"/>
    <property type="match status" value="1"/>
</dbReference>
<dbReference type="InterPro" id="IPR003593">
    <property type="entry name" value="AAA+_ATPase"/>
</dbReference>
<dbReference type="GO" id="GO:0015833">
    <property type="term" value="P:peptide transport"/>
    <property type="evidence" value="ECO:0007669"/>
    <property type="project" value="InterPro"/>
</dbReference>
<evidence type="ECO:0000256" key="4">
    <source>
        <dbReference type="ARBA" id="ARBA00022840"/>
    </source>
</evidence>
<feature type="domain" description="ABC transmembrane type-1" evidence="9">
    <location>
        <begin position="12"/>
        <end position="291"/>
    </location>
</feature>
<evidence type="ECO:0000313" key="10">
    <source>
        <dbReference type="EMBL" id="QDS94622.1"/>
    </source>
</evidence>
<dbReference type="InterPro" id="IPR003439">
    <property type="entry name" value="ABC_transporter-like_ATP-bd"/>
</dbReference>
<dbReference type="GO" id="GO:0016887">
    <property type="term" value="F:ATP hydrolysis activity"/>
    <property type="evidence" value="ECO:0007669"/>
    <property type="project" value="InterPro"/>
</dbReference>
<dbReference type="GO" id="GO:0005524">
    <property type="term" value="F:ATP binding"/>
    <property type="evidence" value="ECO:0007669"/>
    <property type="project" value="UniProtKB-KW"/>
</dbReference>
<keyword evidence="3" id="KW-0547">Nucleotide-binding</keyword>
<feature type="domain" description="ABC transporter" evidence="8">
    <location>
        <begin position="324"/>
        <end position="542"/>
    </location>
</feature>
<evidence type="ECO:0000256" key="6">
    <source>
        <dbReference type="ARBA" id="ARBA00023136"/>
    </source>
</evidence>
<dbReference type="NCBIfam" id="TIGR01194">
    <property type="entry name" value="cyc_pep_trnsptr"/>
    <property type="match status" value="1"/>
</dbReference>
<evidence type="ECO:0000256" key="7">
    <source>
        <dbReference type="SAM" id="Phobius"/>
    </source>
</evidence>
<organism evidence="10 11">
    <name type="scientific">Roseimaritima multifibrata</name>
    <dbReference type="NCBI Taxonomy" id="1930274"/>
    <lineage>
        <taxon>Bacteria</taxon>
        <taxon>Pseudomonadati</taxon>
        <taxon>Planctomycetota</taxon>
        <taxon>Planctomycetia</taxon>
        <taxon>Pirellulales</taxon>
        <taxon>Pirellulaceae</taxon>
        <taxon>Roseimaritima</taxon>
    </lineage>
</organism>
<evidence type="ECO:0000259" key="9">
    <source>
        <dbReference type="PROSITE" id="PS50929"/>
    </source>
</evidence>
<feature type="transmembrane region" description="Helical" evidence="7">
    <location>
        <begin position="12"/>
        <end position="40"/>
    </location>
</feature>
<feature type="transmembrane region" description="Helical" evidence="7">
    <location>
        <begin position="238"/>
        <end position="257"/>
    </location>
</feature>
<evidence type="ECO:0000313" key="11">
    <source>
        <dbReference type="Proteomes" id="UP000320672"/>
    </source>
</evidence>
<dbReference type="SUPFAM" id="SSF52540">
    <property type="entry name" value="P-loop containing nucleoside triphosphate hydrolases"/>
    <property type="match status" value="1"/>
</dbReference>
<dbReference type="SMART" id="SM00382">
    <property type="entry name" value="AAA"/>
    <property type="match status" value="1"/>
</dbReference>
<dbReference type="PANTHER" id="PTHR24221:SF654">
    <property type="entry name" value="ATP-BINDING CASSETTE SUB-FAMILY B MEMBER 6"/>
    <property type="match status" value="1"/>
</dbReference>
<protein>
    <submittedName>
        <fullName evidence="10">ABC transporter ATP-binding protein YojI</fullName>
    </submittedName>
</protein>
<proteinExistence type="predicted"/>
<evidence type="ECO:0000256" key="2">
    <source>
        <dbReference type="ARBA" id="ARBA00022692"/>
    </source>
</evidence>
<dbReference type="InterPro" id="IPR039421">
    <property type="entry name" value="Type_1_exporter"/>
</dbReference>
<dbReference type="EMBL" id="CP036262">
    <property type="protein sequence ID" value="QDS94622.1"/>
    <property type="molecule type" value="Genomic_DNA"/>
</dbReference>